<feature type="transmembrane region" description="Helical" evidence="1">
    <location>
        <begin position="77"/>
        <end position="94"/>
    </location>
</feature>
<name>A0A1A8VLH6_PLAOA</name>
<keyword evidence="1" id="KW-1133">Transmembrane helix</keyword>
<proteinExistence type="predicted"/>
<sequence length="134" mass="15643">MEDYKTMHSLIMSVLSGEPRLPPSVEVFLLARYQFVYTHEHANNVNSACAQVKINSYFVFPDVVKCYKGNSKLACSILFIGLYVVNYAGSKNLLQKKKKKKKKQKRKTEQRSNFLFNYINHNVNTSRNSRNWTR</sequence>
<evidence type="ECO:0000256" key="1">
    <source>
        <dbReference type="SAM" id="Phobius"/>
    </source>
</evidence>
<dbReference type="AlphaFoldDB" id="A0A1A8VLH6"/>
<gene>
    <name evidence="2" type="ORF">POVCU1_004890</name>
</gene>
<dbReference type="Proteomes" id="UP000078546">
    <property type="component" value="Unassembled WGS sequence"/>
</dbReference>
<reference evidence="3" key="1">
    <citation type="submission" date="2016-05" db="EMBL/GenBank/DDBJ databases">
        <authorList>
            <person name="Naeem Raeece"/>
        </authorList>
    </citation>
    <scope>NUCLEOTIDE SEQUENCE [LARGE SCALE GENOMIC DNA]</scope>
</reference>
<dbReference type="EMBL" id="FLQV01000095">
    <property type="protein sequence ID" value="SBS81156.1"/>
    <property type="molecule type" value="Genomic_DNA"/>
</dbReference>
<evidence type="ECO:0000313" key="2">
    <source>
        <dbReference type="EMBL" id="SBS81156.1"/>
    </source>
</evidence>
<keyword evidence="1" id="KW-0812">Transmembrane</keyword>
<protein>
    <submittedName>
        <fullName evidence="2">Uncharacterized protein</fullName>
    </submittedName>
</protein>
<keyword evidence="1" id="KW-0472">Membrane</keyword>
<accession>A0A1A8VLH6</accession>
<evidence type="ECO:0000313" key="3">
    <source>
        <dbReference type="Proteomes" id="UP000078546"/>
    </source>
</evidence>
<organism evidence="2 3">
    <name type="scientific">Plasmodium ovale curtisi</name>
    <dbReference type="NCBI Taxonomy" id="864141"/>
    <lineage>
        <taxon>Eukaryota</taxon>
        <taxon>Sar</taxon>
        <taxon>Alveolata</taxon>
        <taxon>Apicomplexa</taxon>
        <taxon>Aconoidasida</taxon>
        <taxon>Haemosporida</taxon>
        <taxon>Plasmodiidae</taxon>
        <taxon>Plasmodium</taxon>
        <taxon>Plasmodium (Plasmodium)</taxon>
    </lineage>
</organism>